<organism evidence="1 2">
    <name type="scientific">Dreissena polymorpha</name>
    <name type="common">Zebra mussel</name>
    <name type="synonym">Mytilus polymorpha</name>
    <dbReference type="NCBI Taxonomy" id="45954"/>
    <lineage>
        <taxon>Eukaryota</taxon>
        <taxon>Metazoa</taxon>
        <taxon>Spiralia</taxon>
        <taxon>Lophotrochozoa</taxon>
        <taxon>Mollusca</taxon>
        <taxon>Bivalvia</taxon>
        <taxon>Autobranchia</taxon>
        <taxon>Heteroconchia</taxon>
        <taxon>Euheterodonta</taxon>
        <taxon>Imparidentia</taxon>
        <taxon>Neoheterodontei</taxon>
        <taxon>Myida</taxon>
        <taxon>Dreissenoidea</taxon>
        <taxon>Dreissenidae</taxon>
        <taxon>Dreissena</taxon>
    </lineage>
</organism>
<keyword evidence="2" id="KW-1185">Reference proteome</keyword>
<accession>A0A9D4BNA9</accession>
<protein>
    <submittedName>
        <fullName evidence="1">Uncharacterized protein</fullName>
    </submittedName>
</protein>
<dbReference type="AlphaFoldDB" id="A0A9D4BNA9"/>
<dbReference type="Proteomes" id="UP000828390">
    <property type="component" value="Unassembled WGS sequence"/>
</dbReference>
<gene>
    <name evidence="1" type="ORF">DPMN_077456</name>
</gene>
<evidence type="ECO:0000313" key="1">
    <source>
        <dbReference type="EMBL" id="KAH3702439.1"/>
    </source>
</evidence>
<reference evidence="1" key="1">
    <citation type="journal article" date="2019" name="bioRxiv">
        <title>The Genome of the Zebra Mussel, Dreissena polymorpha: A Resource for Invasive Species Research.</title>
        <authorList>
            <person name="McCartney M.A."/>
            <person name="Auch B."/>
            <person name="Kono T."/>
            <person name="Mallez S."/>
            <person name="Zhang Y."/>
            <person name="Obille A."/>
            <person name="Becker A."/>
            <person name="Abrahante J.E."/>
            <person name="Garbe J."/>
            <person name="Badalamenti J.P."/>
            <person name="Herman A."/>
            <person name="Mangelson H."/>
            <person name="Liachko I."/>
            <person name="Sullivan S."/>
            <person name="Sone E.D."/>
            <person name="Koren S."/>
            <person name="Silverstein K.A.T."/>
            <person name="Beckman K.B."/>
            <person name="Gohl D.M."/>
        </authorList>
    </citation>
    <scope>NUCLEOTIDE SEQUENCE</scope>
    <source>
        <strain evidence="1">Duluth1</strain>
        <tissue evidence="1">Whole animal</tissue>
    </source>
</reference>
<sequence>MERMDEAGVKCIPEHTGFKANCLHPDVIEVSFYEFFDVNGPIGDEEPIHE</sequence>
<reference evidence="1" key="2">
    <citation type="submission" date="2020-11" db="EMBL/GenBank/DDBJ databases">
        <authorList>
            <person name="McCartney M.A."/>
            <person name="Auch B."/>
            <person name="Kono T."/>
            <person name="Mallez S."/>
            <person name="Becker A."/>
            <person name="Gohl D.M."/>
            <person name="Silverstein K.A.T."/>
            <person name="Koren S."/>
            <person name="Bechman K.B."/>
            <person name="Herman A."/>
            <person name="Abrahante J.E."/>
            <person name="Garbe J."/>
        </authorList>
    </citation>
    <scope>NUCLEOTIDE SEQUENCE</scope>
    <source>
        <strain evidence="1">Duluth1</strain>
        <tissue evidence="1">Whole animal</tissue>
    </source>
</reference>
<dbReference type="EMBL" id="JAIWYP010000015">
    <property type="protein sequence ID" value="KAH3702439.1"/>
    <property type="molecule type" value="Genomic_DNA"/>
</dbReference>
<comment type="caution">
    <text evidence="1">The sequence shown here is derived from an EMBL/GenBank/DDBJ whole genome shotgun (WGS) entry which is preliminary data.</text>
</comment>
<name>A0A9D4BNA9_DREPO</name>
<evidence type="ECO:0000313" key="2">
    <source>
        <dbReference type="Proteomes" id="UP000828390"/>
    </source>
</evidence>
<proteinExistence type="predicted"/>